<dbReference type="InterPro" id="IPR036928">
    <property type="entry name" value="AS_sf"/>
</dbReference>
<keyword evidence="3" id="KW-1185">Reference proteome</keyword>
<proteinExistence type="predicted"/>
<dbReference type="RefSeq" id="WP_323326185.1">
    <property type="nucleotide sequence ID" value="NZ_JAYFSI010000002.1"/>
</dbReference>
<dbReference type="EMBL" id="JAYFSI010000002">
    <property type="protein sequence ID" value="MEA5360231.1"/>
    <property type="molecule type" value="Genomic_DNA"/>
</dbReference>
<dbReference type="Pfam" id="PF01425">
    <property type="entry name" value="Amidase"/>
    <property type="match status" value="2"/>
</dbReference>
<organism evidence="2 3">
    <name type="scientific">Amycolatopsis heterodermiae</name>
    <dbReference type="NCBI Taxonomy" id="3110235"/>
    <lineage>
        <taxon>Bacteria</taxon>
        <taxon>Bacillati</taxon>
        <taxon>Actinomycetota</taxon>
        <taxon>Actinomycetes</taxon>
        <taxon>Pseudonocardiales</taxon>
        <taxon>Pseudonocardiaceae</taxon>
        <taxon>Amycolatopsis</taxon>
    </lineage>
</organism>
<feature type="domain" description="Amidase" evidence="1">
    <location>
        <begin position="309"/>
        <end position="414"/>
    </location>
</feature>
<evidence type="ECO:0000313" key="2">
    <source>
        <dbReference type="EMBL" id="MEA5360231.1"/>
    </source>
</evidence>
<feature type="domain" description="Amidase" evidence="1">
    <location>
        <begin position="22"/>
        <end position="299"/>
    </location>
</feature>
<dbReference type="InterPro" id="IPR023631">
    <property type="entry name" value="Amidase_dom"/>
</dbReference>
<sequence length="434" mass="45174">MTFRTATAVAAEIRRGALSARDLTEELLDRIDGSALNAVVETHRDVALRAAEDADRAVARGTDVGPLHGVPMTVKDAFAVAGMHTTWGEPAFAECVADRDAAVVERLRAAGAVVAGKSNVHRMLADFGQTANPVYGRTLNPRDPARTPGGSSGGSAAAVAAGLSYLEYGSDLAGSIRIPAAYCGVYGLKPTAGTVPLRGFQPPGPPADPGRDFPSAAGPLARSAADLRLALGVTGGPDGAEAHAYSWRLAPPRHSRLADFRVGAVLDDPRCPVTSEVGDALSDAVDALARAGVEVTEGWPDGVDPVAQAESFGFQVELFFAMHEGDLDGVVEQERRRLASAAAWSRYFRDADVFLSPTVFTTAFLHDSEQSRYDDQVFWIAQASLPGLPAVTAPIGGALPTGLQVVGPAHEDDTAITFAGLAADVTGGFVPPEE</sequence>
<dbReference type="InterPro" id="IPR052739">
    <property type="entry name" value="FAAH2"/>
</dbReference>
<evidence type="ECO:0000313" key="3">
    <source>
        <dbReference type="Proteomes" id="UP001304298"/>
    </source>
</evidence>
<dbReference type="SUPFAM" id="SSF75304">
    <property type="entry name" value="Amidase signature (AS) enzymes"/>
    <property type="match status" value="1"/>
</dbReference>
<accession>A0ABU5R4J1</accession>
<dbReference type="PANTHER" id="PTHR43372:SF4">
    <property type="entry name" value="FATTY-ACID AMIDE HYDROLASE 2"/>
    <property type="match status" value="1"/>
</dbReference>
<protein>
    <submittedName>
        <fullName evidence="2">Amidase family protein</fullName>
    </submittedName>
</protein>
<name>A0ABU5R4J1_9PSEU</name>
<evidence type="ECO:0000259" key="1">
    <source>
        <dbReference type="Pfam" id="PF01425"/>
    </source>
</evidence>
<dbReference type="Proteomes" id="UP001304298">
    <property type="component" value="Unassembled WGS sequence"/>
</dbReference>
<dbReference type="PANTHER" id="PTHR43372">
    <property type="entry name" value="FATTY-ACID AMIDE HYDROLASE"/>
    <property type="match status" value="1"/>
</dbReference>
<comment type="caution">
    <text evidence="2">The sequence shown here is derived from an EMBL/GenBank/DDBJ whole genome shotgun (WGS) entry which is preliminary data.</text>
</comment>
<reference evidence="2 3" key="1">
    <citation type="submission" date="2023-12" db="EMBL/GenBank/DDBJ databases">
        <title>Amycolatopsis sp. V23-08.</title>
        <authorList>
            <person name="Somphong A."/>
        </authorList>
    </citation>
    <scope>NUCLEOTIDE SEQUENCE [LARGE SCALE GENOMIC DNA]</scope>
    <source>
        <strain evidence="2 3">V23-08</strain>
    </source>
</reference>
<dbReference type="Gene3D" id="3.90.1300.10">
    <property type="entry name" value="Amidase signature (AS) domain"/>
    <property type="match status" value="1"/>
</dbReference>
<gene>
    <name evidence="2" type="ORF">VA596_11850</name>
</gene>